<sequence>MKILQIGQTDLRSEVKLEQSTKWEFWEVEQIAEFLVPYNLPKKPARFNFAAVIFTSTVPAESLKMLQKFLQAYRVVILAGVQLPELVARYSAWQVTQEQLPHFVKDIERDFFLSQYGDNAAIESVEVARSFQGDIKYRGRHQLELTGDFGTEFKPIATFKRGFYISEKNSIELWPVFEKSAAIELKFVVRLAYVGDIEIQKTLEFSKAQLAEPLILEGLDGNATATVSIWAKGQGTLVLGNINNRLTRHQYGTLIMGGKRFTDHKRQEFFYYFDPGNLKPPLTVYFAGWQPRTGFEGYFMMKRLGHPFILFADPRLEGGSFYLGSAEYEAKIKGVIEESLAKLGFTNKELVLSGISMGTTGAIYYGSKIGARAVIVGKPLINLGTIALNNTLHRANEFDTALDLLLLQQGKNSAKAATEFDQRMLQALKNSQLTAGQVLAAYMREDDYDGTAFHDLVENLQADQVKVIGHGYTGRHNDASNKVIAWFLKQYELLLQEFERKGQDETDQR</sequence>
<accession>A0A0R2B8G1</accession>
<dbReference type="GO" id="GO:0015031">
    <property type="term" value="P:protein transport"/>
    <property type="evidence" value="ECO:0007669"/>
    <property type="project" value="InterPro"/>
</dbReference>
<name>A0A0R2B8G1_9LACO</name>
<organism evidence="1 2">
    <name type="scientific">Ligilactobacillus murinus DSM 20452 = NBRC 14221</name>
    <dbReference type="NCBI Taxonomy" id="1423772"/>
    <lineage>
        <taxon>Bacteria</taxon>
        <taxon>Bacillati</taxon>
        <taxon>Bacillota</taxon>
        <taxon>Bacilli</taxon>
        <taxon>Lactobacillales</taxon>
        <taxon>Lactobacillaceae</taxon>
        <taxon>Ligilactobacillus</taxon>
    </lineage>
</organism>
<dbReference type="NCBIfam" id="TIGR03712">
    <property type="entry name" value="acc_sec_asp2"/>
    <property type="match status" value="1"/>
</dbReference>
<proteinExistence type="predicted"/>
<dbReference type="RefSeq" id="WP_056959012.1">
    <property type="nucleotide sequence ID" value="NZ_AYYN01000067.1"/>
</dbReference>
<dbReference type="AlphaFoldDB" id="A0A0R2B8G1"/>
<dbReference type="EMBL" id="AYYN01000067">
    <property type="protein sequence ID" value="KRM75370.1"/>
    <property type="molecule type" value="Genomic_DNA"/>
</dbReference>
<reference evidence="1 2" key="1">
    <citation type="journal article" date="2015" name="Genome Announc.">
        <title>Expanding the biotechnology potential of lactobacilli through comparative genomics of 213 strains and associated genera.</title>
        <authorList>
            <person name="Sun Z."/>
            <person name="Harris H.M."/>
            <person name="McCann A."/>
            <person name="Guo C."/>
            <person name="Argimon S."/>
            <person name="Zhang W."/>
            <person name="Yang X."/>
            <person name="Jeffery I.B."/>
            <person name="Cooney J.C."/>
            <person name="Kagawa T.F."/>
            <person name="Liu W."/>
            <person name="Song Y."/>
            <person name="Salvetti E."/>
            <person name="Wrobel A."/>
            <person name="Rasinkangas P."/>
            <person name="Parkhill J."/>
            <person name="Rea M.C."/>
            <person name="O'Sullivan O."/>
            <person name="Ritari J."/>
            <person name="Douillard F.P."/>
            <person name="Paul Ross R."/>
            <person name="Yang R."/>
            <person name="Briner A.E."/>
            <person name="Felis G.E."/>
            <person name="de Vos W.M."/>
            <person name="Barrangou R."/>
            <person name="Klaenhammer T.R."/>
            <person name="Caufield P.W."/>
            <person name="Cui Y."/>
            <person name="Zhang H."/>
            <person name="O'Toole P.W."/>
        </authorList>
    </citation>
    <scope>NUCLEOTIDE SEQUENCE [LARGE SCALE GENOMIC DNA]</scope>
    <source>
        <strain evidence="1 2">DSM 20452</strain>
    </source>
</reference>
<dbReference type="Pfam" id="PF16929">
    <property type="entry name" value="Asp2"/>
    <property type="match status" value="1"/>
</dbReference>
<dbReference type="InterPro" id="IPR022267">
    <property type="entry name" value="Asp2"/>
</dbReference>
<dbReference type="Proteomes" id="UP000051612">
    <property type="component" value="Unassembled WGS sequence"/>
</dbReference>
<protein>
    <submittedName>
        <fullName evidence="1">Accessory secretory protein Asp2</fullName>
    </submittedName>
</protein>
<evidence type="ECO:0000313" key="1">
    <source>
        <dbReference type="EMBL" id="KRM75370.1"/>
    </source>
</evidence>
<dbReference type="ESTHER" id="9laco-a0a0r2b8g1">
    <property type="family name" value="Asp2"/>
</dbReference>
<dbReference type="PATRIC" id="fig|1423772.3.peg.174"/>
<evidence type="ECO:0000313" key="2">
    <source>
        <dbReference type="Proteomes" id="UP000051612"/>
    </source>
</evidence>
<gene>
    <name evidence="1" type="ORF">FC48_GL000160</name>
</gene>
<comment type="caution">
    <text evidence="1">The sequence shown here is derived from an EMBL/GenBank/DDBJ whole genome shotgun (WGS) entry which is preliminary data.</text>
</comment>